<reference evidence="1 2" key="1">
    <citation type="journal article" date="2014" name="Genome Announc.">
        <title>Draft Genome Sequence of Lysobacter capsici AZ78, a Bacterium Antagonistic to Plant-Pathogenic Oomycetes.</title>
        <authorList>
            <person name="Puopolo G."/>
            <person name="Sonego P."/>
            <person name="Engelen K."/>
            <person name="Pertot I."/>
        </authorList>
    </citation>
    <scope>NUCLEOTIDE SEQUENCE [LARGE SCALE GENOMIC DNA]</scope>
    <source>
        <strain evidence="1 2">AZ78</strain>
    </source>
</reference>
<organism evidence="1 2">
    <name type="scientific">Lysobacter capsici AZ78</name>
    <dbReference type="NCBI Taxonomy" id="1444315"/>
    <lineage>
        <taxon>Bacteria</taxon>
        <taxon>Pseudomonadati</taxon>
        <taxon>Pseudomonadota</taxon>
        <taxon>Gammaproteobacteria</taxon>
        <taxon>Lysobacterales</taxon>
        <taxon>Lysobacteraceae</taxon>
        <taxon>Lysobacter</taxon>
    </lineage>
</organism>
<name>A0A108UBG5_9GAMM</name>
<gene>
    <name evidence="1" type="ORF">AZ78_3675</name>
</gene>
<sequence length="77" mass="8447">MAAGRPRVLNLSATVARLHADGRYDDNGRRDQSGLIPGDGTRMLRIGIARGIRRCDGVQFDRGAARVKKFNGRPSRV</sequence>
<accession>A0A108UBG5</accession>
<dbReference type="Proteomes" id="UP000023435">
    <property type="component" value="Unassembled WGS sequence"/>
</dbReference>
<protein>
    <submittedName>
        <fullName evidence="1">Uncharacterized protein</fullName>
    </submittedName>
</protein>
<comment type="caution">
    <text evidence="1">The sequence shown here is derived from an EMBL/GenBank/DDBJ whole genome shotgun (WGS) entry which is preliminary data.</text>
</comment>
<evidence type="ECO:0000313" key="2">
    <source>
        <dbReference type="Proteomes" id="UP000023435"/>
    </source>
</evidence>
<dbReference type="AlphaFoldDB" id="A0A108UBG5"/>
<evidence type="ECO:0000313" key="1">
    <source>
        <dbReference type="EMBL" id="KWS06121.1"/>
    </source>
</evidence>
<keyword evidence="2" id="KW-1185">Reference proteome</keyword>
<dbReference type="EMBL" id="JAJA02000001">
    <property type="protein sequence ID" value="KWS06121.1"/>
    <property type="molecule type" value="Genomic_DNA"/>
</dbReference>
<proteinExistence type="predicted"/>